<gene>
    <name evidence="1" type="ORF">METZ01_LOCUS179847</name>
</gene>
<evidence type="ECO:0000313" key="1">
    <source>
        <dbReference type="EMBL" id="SVB26993.1"/>
    </source>
</evidence>
<dbReference type="EMBL" id="UINC01035108">
    <property type="protein sequence ID" value="SVB26993.1"/>
    <property type="molecule type" value="Genomic_DNA"/>
</dbReference>
<name>A0A382CNX3_9ZZZZ</name>
<organism evidence="1">
    <name type="scientific">marine metagenome</name>
    <dbReference type="NCBI Taxonomy" id="408172"/>
    <lineage>
        <taxon>unclassified sequences</taxon>
        <taxon>metagenomes</taxon>
        <taxon>ecological metagenomes</taxon>
    </lineage>
</organism>
<reference evidence="1" key="1">
    <citation type="submission" date="2018-05" db="EMBL/GenBank/DDBJ databases">
        <authorList>
            <person name="Lanie J.A."/>
            <person name="Ng W.-L."/>
            <person name="Kazmierczak K.M."/>
            <person name="Andrzejewski T.M."/>
            <person name="Davidsen T.M."/>
            <person name="Wayne K.J."/>
            <person name="Tettelin H."/>
            <person name="Glass J.I."/>
            <person name="Rusch D."/>
            <person name="Podicherti R."/>
            <person name="Tsui H.-C.T."/>
            <person name="Winkler M.E."/>
        </authorList>
    </citation>
    <scope>NUCLEOTIDE SEQUENCE</scope>
</reference>
<protein>
    <submittedName>
        <fullName evidence="1">Uncharacterized protein</fullName>
    </submittedName>
</protein>
<sequence length="40" mass="4675">MRIHRTRLQLPAKLLSSPLFICMNLFVANVGYVELAEEWN</sequence>
<accession>A0A382CNX3</accession>
<dbReference type="AlphaFoldDB" id="A0A382CNX3"/>
<proteinExistence type="predicted"/>